<evidence type="ECO:0000313" key="2">
    <source>
        <dbReference type="EMBL" id="KAK9141592.1"/>
    </source>
</evidence>
<dbReference type="PANTHER" id="PTHR31642">
    <property type="entry name" value="TRICHOTHECENE 3-O-ACETYLTRANSFERASE"/>
    <property type="match status" value="1"/>
</dbReference>
<evidence type="ECO:0008006" key="4">
    <source>
        <dbReference type="Google" id="ProtNLM"/>
    </source>
</evidence>
<dbReference type="EMBL" id="JBBNAF010000005">
    <property type="protein sequence ID" value="KAK9141592.1"/>
    <property type="molecule type" value="Genomic_DNA"/>
</dbReference>
<protein>
    <recommendedName>
        <fullName evidence="4">Protein ECERIFERUM 26-like</fullName>
    </recommendedName>
</protein>
<dbReference type="InterPro" id="IPR050317">
    <property type="entry name" value="Plant_Fungal_Acyltransferase"/>
</dbReference>
<dbReference type="Gene3D" id="3.30.559.10">
    <property type="entry name" value="Chloramphenicol acetyltransferase-like domain"/>
    <property type="match status" value="2"/>
</dbReference>
<comment type="similarity">
    <text evidence="1">Belongs to the plant acyltransferase family.</text>
</comment>
<dbReference type="PANTHER" id="PTHR31642:SF26">
    <property type="entry name" value="HXXXD-TYPE ACYL-TRANSFERASE FAMILY PROTEIN"/>
    <property type="match status" value="1"/>
</dbReference>
<dbReference type="Pfam" id="PF02458">
    <property type="entry name" value="Transferase"/>
    <property type="match status" value="1"/>
</dbReference>
<dbReference type="InterPro" id="IPR023213">
    <property type="entry name" value="CAT-like_dom_sf"/>
</dbReference>
<evidence type="ECO:0000313" key="3">
    <source>
        <dbReference type="Proteomes" id="UP001420932"/>
    </source>
</evidence>
<sequence length="462" mass="51406">MAEISIVCTRTVVSSLPVEPNKFFSLSCLDHMMERNNLRMVYYYQFPSEGVELGIPTRKLSVSLSETLTSFPIATGRLQKTPEGLWRIKCNDAGVRMIEARARGSVEEWIQVADREQELRLIYWEEMFHKPYFWSTFYVQLTEFEGGGIAIGLSCSHLLADATSATMLIKAWADTHSLGKMLTPHFSPLPSRSISNKDTICKLNVDLINRCESSTERESEAAISSPAKRYATVTFAFSNEMVSKCMAEAEACGDTITEMSNTPFNALAALFWLSISKVKGMNSRLVNLSICLDARKALELKKGFFGNCMVYNRVCSGPELYEAGLVNAAKAIESAVKKMEDKEIIMDWIEGLESKKVGGEGSFTNGSDLVCANWESLEPYSTIFESGQQPIRVSCYVQPVVGEGQVLILPSTESDGPLSRVAMVTLVEEEAIRLCKEALIQNFSPNILMGVKERRVNANQEM</sequence>
<proteinExistence type="inferred from homology"/>
<evidence type="ECO:0000256" key="1">
    <source>
        <dbReference type="ARBA" id="ARBA00009861"/>
    </source>
</evidence>
<organism evidence="2 3">
    <name type="scientific">Stephania yunnanensis</name>
    <dbReference type="NCBI Taxonomy" id="152371"/>
    <lineage>
        <taxon>Eukaryota</taxon>
        <taxon>Viridiplantae</taxon>
        <taxon>Streptophyta</taxon>
        <taxon>Embryophyta</taxon>
        <taxon>Tracheophyta</taxon>
        <taxon>Spermatophyta</taxon>
        <taxon>Magnoliopsida</taxon>
        <taxon>Ranunculales</taxon>
        <taxon>Menispermaceae</taxon>
        <taxon>Menispermoideae</taxon>
        <taxon>Cissampelideae</taxon>
        <taxon>Stephania</taxon>
    </lineage>
</organism>
<keyword evidence="3" id="KW-1185">Reference proteome</keyword>
<dbReference type="AlphaFoldDB" id="A0AAP0PF04"/>
<dbReference type="Proteomes" id="UP001420932">
    <property type="component" value="Unassembled WGS sequence"/>
</dbReference>
<gene>
    <name evidence="2" type="ORF">Syun_010992</name>
</gene>
<comment type="caution">
    <text evidence="2">The sequence shown here is derived from an EMBL/GenBank/DDBJ whole genome shotgun (WGS) entry which is preliminary data.</text>
</comment>
<dbReference type="GO" id="GO:0016747">
    <property type="term" value="F:acyltransferase activity, transferring groups other than amino-acyl groups"/>
    <property type="evidence" value="ECO:0007669"/>
    <property type="project" value="TreeGrafter"/>
</dbReference>
<name>A0AAP0PF04_9MAGN</name>
<accession>A0AAP0PF04</accession>
<reference evidence="2 3" key="1">
    <citation type="submission" date="2024-01" db="EMBL/GenBank/DDBJ databases">
        <title>Genome assemblies of Stephania.</title>
        <authorList>
            <person name="Yang L."/>
        </authorList>
    </citation>
    <scope>NUCLEOTIDE SEQUENCE [LARGE SCALE GENOMIC DNA]</scope>
    <source>
        <strain evidence="2">YNDBR</strain>
        <tissue evidence="2">Leaf</tissue>
    </source>
</reference>